<evidence type="ECO:0000313" key="2">
    <source>
        <dbReference type="Proteomes" id="UP001199106"/>
    </source>
</evidence>
<dbReference type="Proteomes" id="UP001199106">
    <property type="component" value="Unassembled WGS sequence"/>
</dbReference>
<accession>A0AAD4FM43</accession>
<protein>
    <submittedName>
        <fullName evidence="1">Uncharacterized protein</fullName>
    </submittedName>
</protein>
<dbReference type="AlphaFoldDB" id="A0AAD4FM43"/>
<organism evidence="1 2">
    <name type="scientific">Alternaria panax</name>
    <dbReference type="NCBI Taxonomy" id="48097"/>
    <lineage>
        <taxon>Eukaryota</taxon>
        <taxon>Fungi</taxon>
        <taxon>Dikarya</taxon>
        <taxon>Ascomycota</taxon>
        <taxon>Pezizomycotina</taxon>
        <taxon>Dothideomycetes</taxon>
        <taxon>Pleosporomycetidae</taxon>
        <taxon>Pleosporales</taxon>
        <taxon>Pleosporineae</taxon>
        <taxon>Pleosporaceae</taxon>
        <taxon>Alternaria</taxon>
        <taxon>Alternaria sect. Panax</taxon>
    </lineage>
</organism>
<keyword evidence="2" id="KW-1185">Reference proteome</keyword>
<reference evidence="1" key="1">
    <citation type="submission" date="2021-07" db="EMBL/GenBank/DDBJ databases">
        <title>Genome Resource of American Ginseng Black Spot Pathogen Alternaria panax.</title>
        <authorList>
            <person name="Qiu C."/>
            <person name="Wang W."/>
            <person name="Liu Z."/>
        </authorList>
    </citation>
    <scope>NUCLEOTIDE SEQUENCE</scope>
    <source>
        <strain evidence="1">BNCC115425</strain>
    </source>
</reference>
<dbReference type="EMBL" id="JAANER010000004">
    <property type="protein sequence ID" value="KAG9190069.1"/>
    <property type="molecule type" value="Genomic_DNA"/>
</dbReference>
<comment type="caution">
    <text evidence="1">The sequence shown here is derived from an EMBL/GenBank/DDBJ whole genome shotgun (WGS) entry which is preliminary data.</text>
</comment>
<name>A0AAD4FM43_9PLEO</name>
<evidence type="ECO:0000313" key="1">
    <source>
        <dbReference type="EMBL" id="KAG9190069.1"/>
    </source>
</evidence>
<sequence length="171" mass="19114">MSEKLRDAIPVFCTASIPRQMLEEFITLSHGVPEFEEEDEGPAVLIDTQDISRITSYTSVPLSDDLSTPFLDWSAEAIIEWAEQHLNRQRDGIAPYELVILDQQTLKDKTCLLVTTKDGELSRNPGNPARIMVRSDFKSSLATLNVKVQFCGGDGHFETTAADGVIRHYDD</sequence>
<proteinExistence type="predicted"/>
<gene>
    <name evidence="1" type="ORF">G6011_08157</name>
</gene>